<reference evidence="2 3" key="1">
    <citation type="submission" date="2020-08" db="EMBL/GenBank/DDBJ databases">
        <title>Genomic Encyclopedia of Type Strains, Phase IV (KMG-V): Genome sequencing to study the core and pangenomes of soil and plant-associated prokaryotes.</title>
        <authorList>
            <person name="Whitman W."/>
        </authorList>
    </citation>
    <scope>NUCLEOTIDE SEQUENCE [LARGE SCALE GENOMIC DNA]</scope>
    <source>
        <strain evidence="2 3">JPY162</strain>
    </source>
</reference>
<gene>
    <name evidence="2" type="ORF">HDG41_007416</name>
</gene>
<feature type="chain" id="PRO_5030686211" description="DUF3757 domain-containing protein" evidence="1">
    <location>
        <begin position="21"/>
        <end position="143"/>
    </location>
</feature>
<organism evidence="2 3">
    <name type="scientific">Paraburkholderia youngii</name>
    <dbReference type="NCBI Taxonomy" id="2782701"/>
    <lineage>
        <taxon>Bacteria</taxon>
        <taxon>Pseudomonadati</taxon>
        <taxon>Pseudomonadota</taxon>
        <taxon>Betaproteobacteria</taxon>
        <taxon>Burkholderiales</taxon>
        <taxon>Burkholderiaceae</taxon>
        <taxon>Paraburkholderia</taxon>
    </lineage>
</organism>
<accession>A0A7W8LE29</accession>
<feature type="signal peptide" evidence="1">
    <location>
        <begin position="1"/>
        <end position="20"/>
    </location>
</feature>
<sequence>MKKGIFVFTLALGASCHVLADTAESCPSVTAIEKNGDTYMAMTSDGEGTWLGIGLDDDGGITKFSSAKFHPAMDSGSRAAVSCSYELGDGDYADLEFLPRRPEPDLSVDVSTWRQKHDPYGPSYYECTAQSALDCSFDVIRRP</sequence>
<comment type="caution">
    <text evidence="2">The sequence shown here is derived from an EMBL/GenBank/DDBJ whole genome shotgun (WGS) entry which is preliminary data.</text>
</comment>
<dbReference type="Proteomes" id="UP000592820">
    <property type="component" value="Unassembled WGS sequence"/>
</dbReference>
<evidence type="ECO:0000313" key="2">
    <source>
        <dbReference type="EMBL" id="MBB5405320.1"/>
    </source>
</evidence>
<keyword evidence="1" id="KW-0732">Signal</keyword>
<name>A0A7W8LE29_9BURK</name>
<evidence type="ECO:0008006" key="4">
    <source>
        <dbReference type="Google" id="ProtNLM"/>
    </source>
</evidence>
<dbReference type="AlphaFoldDB" id="A0A7W8LE29"/>
<evidence type="ECO:0000256" key="1">
    <source>
        <dbReference type="SAM" id="SignalP"/>
    </source>
</evidence>
<dbReference type="RefSeq" id="WP_152854948.1">
    <property type="nucleotide sequence ID" value="NZ_JACHDE010000031.1"/>
</dbReference>
<dbReference type="Pfam" id="PF12582">
    <property type="entry name" value="DUF3757"/>
    <property type="match status" value="1"/>
</dbReference>
<dbReference type="InterPro" id="IPR022231">
    <property type="entry name" value="DUF3757"/>
</dbReference>
<proteinExistence type="predicted"/>
<dbReference type="PROSITE" id="PS51257">
    <property type="entry name" value="PROKAR_LIPOPROTEIN"/>
    <property type="match status" value="1"/>
</dbReference>
<dbReference type="EMBL" id="JACHDE010000031">
    <property type="protein sequence ID" value="MBB5405320.1"/>
    <property type="molecule type" value="Genomic_DNA"/>
</dbReference>
<protein>
    <recommendedName>
        <fullName evidence="4">DUF3757 domain-containing protein</fullName>
    </recommendedName>
</protein>
<evidence type="ECO:0000313" key="3">
    <source>
        <dbReference type="Proteomes" id="UP000592820"/>
    </source>
</evidence>